<dbReference type="InterPro" id="IPR036249">
    <property type="entry name" value="Thioredoxin-like_sf"/>
</dbReference>
<dbReference type="PANTHER" id="PTHR12151">
    <property type="entry name" value="ELECTRON TRANSPORT PROTIN SCO1/SENC FAMILY MEMBER"/>
    <property type="match status" value="1"/>
</dbReference>
<proteinExistence type="inferred from homology"/>
<keyword evidence="5" id="KW-0732">Signal</keyword>
<organism evidence="7 8">
    <name type="scientific">Bdellovibrio bacteriovorus str. Tiberius</name>
    <dbReference type="NCBI Taxonomy" id="1069642"/>
    <lineage>
        <taxon>Bacteria</taxon>
        <taxon>Pseudomonadati</taxon>
        <taxon>Bdellovibrionota</taxon>
        <taxon>Bdellovibrionia</taxon>
        <taxon>Bdellovibrionales</taxon>
        <taxon>Pseudobdellovibrionaceae</taxon>
        <taxon>Bdellovibrio</taxon>
    </lineage>
</organism>
<dbReference type="PATRIC" id="fig|1069642.3.peg.2496"/>
<dbReference type="Gene3D" id="3.40.30.10">
    <property type="entry name" value="Glutaredoxin"/>
    <property type="match status" value="1"/>
</dbReference>
<comment type="similarity">
    <text evidence="1">Belongs to the SCO1/2 family.</text>
</comment>
<dbReference type="STRING" id="1069642.Bdt_2521"/>
<dbReference type="Proteomes" id="UP000010074">
    <property type="component" value="Chromosome"/>
</dbReference>
<name>K7ZBA3_BDEBC</name>
<dbReference type="OrthoDB" id="6335573at2"/>
<dbReference type="SUPFAM" id="SSF52833">
    <property type="entry name" value="Thioredoxin-like"/>
    <property type="match status" value="1"/>
</dbReference>
<evidence type="ECO:0000259" key="6">
    <source>
        <dbReference type="PROSITE" id="PS51352"/>
    </source>
</evidence>
<evidence type="ECO:0000256" key="1">
    <source>
        <dbReference type="ARBA" id="ARBA00010996"/>
    </source>
</evidence>
<accession>K7ZBA3</accession>
<evidence type="ECO:0000313" key="7">
    <source>
        <dbReference type="EMBL" id="AFY02204.1"/>
    </source>
</evidence>
<dbReference type="KEGG" id="bbat:Bdt_2521"/>
<dbReference type="InterPro" id="IPR003782">
    <property type="entry name" value="SCO1/SenC"/>
</dbReference>
<keyword evidence="3" id="KW-0479">Metal-binding</keyword>
<feature type="signal peptide" evidence="5">
    <location>
        <begin position="1"/>
        <end position="21"/>
    </location>
</feature>
<evidence type="ECO:0000256" key="3">
    <source>
        <dbReference type="PIRSR" id="PIRSR603782-1"/>
    </source>
</evidence>
<dbReference type="RefSeq" id="WP_015091640.1">
    <property type="nucleotide sequence ID" value="NC_019567.1"/>
</dbReference>
<protein>
    <submittedName>
        <fullName evidence="7">Signale peptide</fullName>
    </submittedName>
</protein>
<dbReference type="InterPro" id="IPR013766">
    <property type="entry name" value="Thioredoxin_domain"/>
</dbReference>
<dbReference type="GO" id="GO:0046872">
    <property type="term" value="F:metal ion binding"/>
    <property type="evidence" value="ECO:0007669"/>
    <property type="project" value="UniProtKB-KW"/>
</dbReference>
<gene>
    <name evidence="7" type="ORF">Bdt_2521</name>
</gene>
<dbReference type="CDD" id="cd02968">
    <property type="entry name" value="SCO"/>
    <property type="match status" value="1"/>
</dbReference>
<dbReference type="AlphaFoldDB" id="K7ZBA3"/>
<evidence type="ECO:0000256" key="2">
    <source>
        <dbReference type="ARBA" id="ARBA00023008"/>
    </source>
</evidence>
<reference evidence="7 8" key="1">
    <citation type="journal article" date="2012" name="BMC Genomics">
        <title>Genome analysis of a simultaneously predatory and prey-independent, novel Bdellovibrio bacteriovorus from the River Tiber, supports in silico predictions of both ancient and recent lateral gene transfer from diverse bacteria.</title>
        <authorList>
            <person name="Hobley L."/>
            <person name="Lerner T.R."/>
            <person name="Williams L.E."/>
            <person name="Lambert C."/>
            <person name="Till R."/>
            <person name="Milner D.S."/>
            <person name="Basford S.M."/>
            <person name="Capeness M.J."/>
            <person name="Fenton A.K."/>
            <person name="Atterbury R.J."/>
            <person name="Harris M.A."/>
            <person name="Sockett R.E."/>
        </authorList>
    </citation>
    <scope>NUCLEOTIDE SEQUENCE [LARGE SCALE GENOMIC DNA]</scope>
    <source>
        <strain evidence="7 8">Tiberius</strain>
    </source>
</reference>
<dbReference type="Pfam" id="PF02630">
    <property type="entry name" value="SCO1-SenC"/>
    <property type="match status" value="1"/>
</dbReference>
<feature type="disulfide bond" description="Redox-active" evidence="4">
    <location>
        <begin position="78"/>
        <end position="82"/>
    </location>
</feature>
<feature type="binding site" evidence="3">
    <location>
        <position position="82"/>
    </location>
    <ligand>
        <name>Cu cation</name>
        <dbReference type="ChEBI" id="CHEBI:23378"/>
    </ligand>
</feature>
<evidence type="ECO:0000313" key="8">
    <source>
        <dbReference type="Proteomes" id="UP000010074"/>
    </source>
</evidence>
<dbReference type="PROSITE" id="PS51352">
    <property type="entry name" value="THIOREDOXIN_2"/>
    <property type="match status" value="1"/>
</dbReference>
<dbReference type="EMBL" id="CP002930">
    <property type="protein sequence ID" value="AFY02204.1"/>
    <property type="molecule type" value="Genomic_DNA"/>
</dbReference>
<sequence length="198" mass="21456">MKLSKVLPIGVVLLMVAMAQANDHHHHAAPAAAEKSPALSEDSIYNLNSSLLDTDGKKVNLESLRGKPVVISMAYTSCVYTCPLIVAQMQQIEKALQAKGKKDVRFVLVSFDPEKDKPAVLKAFGKKKDLSGQWSLLTSKSDKEPREIASVLGIKYSKVEGGDYDHSFIITVLDADGVPRGRQVGAAGDPKDLIKFIP</sequence>
<dbReference type="PANTHER" id="PTHR12151:SF25">
    <property type="entry name" value="LINALOOL DEHYDRATASE_ISOMERASE DOMAIN-CONTAINING PROTEIN"/>
    <property type="match status" value="1"/>
</dbReference>
<evidence type="ECO:0000256" key="4">
    <source>
        <dbReference type="PIRSR" id="PIRSR603782-2"/>
    </source>
</evidence>
<evidence type="ECO:0000256" key="5">
    <source>
        <dbReference type="SAM" id="SignalP"/>
    </source>
</evidence>
<feature type="binding site" evidence="3">
    <location>
        <position position="166"/>
    </location>
    <ligand>
        <name>Cu cation</name>
        <dbReference type="ChEBI" id="CHEBI:23378"/>
    </ligand>
</feature>
<feature type="domain" description="Thioredoxin" evidence="6">
    <location>
        <begin position="30"/>
        <end position="198"/>
    </location>
</feature>
<feature type="chain" id="PRO_5003914135" evidence="5">
    <location>
        <begin position="22"/>
        <end position="198"/>
    </location>
</feature>
<dbReference type="HOGENOM" id="CLU_050131_4_1_7"/>
<feature type="binding site" evidence="3">
    <location>
        <position position="78"/>
    </location>
    <ligand>
        <name>Cu cation</name>
        <dbReference type="ChEBI" id="CHEBI:23378"/>
    </ligand>
</feature>
<keyword evidence="4" id="KW-1015">Disulfide bond</keyword>
<keyword evidence="2 3" id="KW-0186">Copper</keyword>